<name>A0A5A9PND3_9TELE</name>
<dbReference type="PANTHER" id="PTHR28336">
    <property type="entry name" value="BA1-643"/>
    <property type="match status" value="1"/>
</dbReference>
<feature type="compositionally biased region" description="Polar residues" evidence="1">
    <location>
        <begin position="88"/>
        <end position="98"/>
    </location>
</feature>
<protein>
    <submittedName>
        <fullName evidence="2">Death domain-containing protein 1</fullName>
    </submittedName>
</protein>
<dbReference type="PANTHER" id="PTHR28336:SF4">
    <property type="entry name" value="DEATH DOMAIN-CONTAINING PROTEIN 1"/>
    <property type="match status" value="1"/>
</dbReference>
<accession>A0A5A9PND3</accession>
<feature type="region of interest" description="Disordered" evidence="1">
    <location>
        <begin position="1"/>
        <end position="26"/>
    </location>
</feature>
<organism evidence="2 3">
    <name type="scientific">Triplophysa tibetana</name>
    <dbReference type="NCBI Taxonomy" id="1572043"/>
    <lineage>
        <taxon>Eukaryota</taxon>
        <taxon>Metazoa</taxon>
        <taxon>Chordata</taxon>
        <taxon>Craniata</taxon>
        <taxon>Vertebrata</taxon>
        <taxon>Euteleostomi</taxon>
        <taxon>Actinopterygii</taxon>
        <taxon>Neopterygii</taxon>
        <taxon>Teleostei</taxon>
        <taxon>Ostariophysi</taxon>
        <taxon>Cypriniformes</taxon>
        <taxon>Nemacheilidae</taxon>
        <taxon>Triplophysa</taxon>
    </lineage>
</organism>
<reference evidence="2 3" key="1">
    <citation type="journal article" date="2019" name="Mol. Ecol. Resour.">
        <title>Chromosome-level genome assembly of Triplophysa tibetana, a fish adapted to the harsh high-altitude environment of the Tibetan Plateau.</title>
        <authorList>
            <person name="Yang X."/>
            <person name="Liu H."/>
            <person name="Ma Z."/>
            <person name="Zou Y."/>
            <person name="Zou M."/>
            <person name="Mao Y."/>
            <person name="Li X."/>
            <person name="Wang H."/>
            <person name="Chen T."/>
            <person name="Wang W."/>
            <person name="Yang R."/>
        </authorList>
    </citation>
    <scope>NUCLEOTIDE SEQUENCE [LARGE SCALE GENOMIC DNA]</scope>
    <source>
        <strain evidence="2">TTIB1903HZAU</strain>
        <tissue evidence="2">Muscle</tissue>
    </source>
</reference>
<gene>
    <name evidence="2" type="ORF">E1301_Tti003215</name>
</gene>
<proteinExistence type="predicted"/>
<evidence type="ECO:0000313" key="3">
    <source>
        <dbReference type="Proteomes" id="UP000324632"/>
    </source>
</evidence>
<feature type="region of interest" description="Disordered" evidence="1">
    <location>
        <begin position="72"/>
        <end position="98"/>
    </location>
</feature>
<comment type="caution">
    <text evidence="2">The sequence shown here is derived from an EMBL/GenBank/DDBJ whole genome shotgun (WGS) entry which is preliminary data.</text>
</comment>
<dbReference type="EMBL" id="SOYY01000003">
    <property type="protein sequence ID" value="KAA0723670.1"/>
    <property type="molecule type" value="Genomic_DNA"/>
</dbReference>
<evidence type="ECO:0000313" key="2">
    <source>
        <dbReference type="EMBL" id="KAA0723670.1"/>
    </source>
</evidence>
<dbReference type="SUPFAM" id="SSF47986">
    <property type="entry name" value="DEATH domain"/>
    <property type="match status" value="1"/>
</dbReference>
<dbReference type="Gene3D" id="1.10.533.10">
    <property type="entry name" value="Death Domain, Fas"/>
    <property type="match status" value="1"/>
</dbReference>
<keyword evidence="3" id="KW-1185">Reference proteome</keyword>
<evidence type="ECO:0000256" key="1">
    <source>
        <dbReference type="SAM" id="MobiDB-lite"/>
    </source>
</evidence>
<dbReference type="Gene3D" id="2.60.220.30">
    <property type="match status" value="1"/>
</dbReference>
<dbReference type="Proteomes" id="UP000324632">
    <property type="component" value="Chromosome 3"/>
</dbReference>
<dbReference type="AlphaFoldDB" id="A0A5A9PND3"/>
<dbReference type="InterPro" id="IPR011029">
    <property type="entry name" value="DEATH-like_dom_sf"/>
</dbReference>
<sequence>MSSNLACTLPCRESHEPTTMDDSYGSPLSQDHVTDVILNALEDLHIIVNQLRVMSRRLDAGIAFLPEVSGESFRTQTGSEENGPLDTTEPTGLLSESTSNEMDHDAMFTKETREIMSASEKTGNNLLCEKTPYVRKESLKMNDEIRRDNEKSKQHDVVTVGLKDQSGDSSSESPKVYITAPPEVAEVMTCKVVDGLSSLMVSGSEELVSSVIRIEITNHNECPFSPLTVAVPFQASYRGNYGEITVKVVDLEQRVSYVTPTSTEGVYGGQRGSYAVVRVYSLGVFAVLSRLRMETFTVPKSGLSLKLSMDSRICLDYLTGSFTVPVIAQVTVQPVDAAVLSSIKSKNDAYHAVLTSSPLLYLSHPSALKLRRPFTLILPCPSNSDKKRAGEETDRCALASGTLSHQRFRVDGALVKSPKDPTELLAVLGWIENHWQVLDKVNVRNLQNGLVSFEVTENHDRLIVLRLQSSVKSSSLASLVEELEEGVRIFPVTILVHRDPLDPSSVVVSTLPSRDLSWDSSELQALAYCGPPETSSEIFMREGEQLLPRFSGNITCNDDQGTDSHIITFHNQRRNRLYLRLKEVDPFGNYSSPHYKGVASLFRITKGHLVWNGDTSALPKDFPLEELVCRLPLTLPKGARTVCRPVSASVMQHSQPDELLSWLSDQLTEDDAALLVVSLRLRRSAVQIARLRAPHNLSQQVFHILTAWRRGLPSSSQKCPTLAHCLTLAGRPDLAKKLPLREPADHKIEQRKPGET</sequence>